<proteinExistence type="predicted"/>
<name>E6QCW2_9ZZZZ</name>
<organism evidence="1">
    <name type="scientific">mine drainage metagenome</name>
    <dbReference type="NCBI Taxonomy" id="410659"/>
    <lineage>
        <taxon>unclassified sequences</taxon>
        <taxon>metagenomes</taxon>
        <taxon>ecological metagenomes</taxon>
    </lineage>
</organism>
<reference evidence="1" key="1">
    <citation type="submission" date="2009-10" db="EMBL/GenBank/DDBJ databases">
        <title>Diversity of trophic interactions inside an arsenic-rich microbial ecosystem.</title>
        <authorList>
            <person name="Bertin P.N."/>
            <person name="Heinrich-Salmeron A."/>
            <person name="Pelletier E."/>
            <person name="Goulhen-Chollet F."/>
            <person name="Arsene-Ploetze F."/>
            <person name="Gallien S."/>
            <person name="Calteau A."/>
            <person name="Vallenet D."/>
            <person name="Casiot C."/>
            <person name="Chane-Woon-Ming B."/>
            <person name="Giloteaux L."/>
            <person name="Barakat M."/>
            <person name="Bonnefoy V."/>
            <person name="Bruneel O."/>
            <person name="Chandler M."/>
            <person name="Cleiss J."/>
            <person name="Duran R."/>
            <person name="Elbaz-Poulichet F."/>
            <person name="Fonknechten N."/>
            <person name="Lauga B."/>
            <person name="Mornico D."/>
            <person name="Ortet P."/>
            <person name="Schaeffer C."/>
            <person name="Siguier P."/>
            <person name="Alexander Thil Smith A."/>
            <person name="Van Dorsselaer A."/>
            <person name="Weissenbach J."/>
            <person name="Medigue C."/>
            <person name="Le Paslier D."/>
        </authorList>
    </citation>
    <scope>NUCLEOTIDE SEQUENCE</scope>
</reference>
<sequence>MHPLRRAVEINKRLFVAVLYLLPG</sequence>
<protein>
    <submittedName>
        <fullName evidence="1">Uncharacterized protein</fullName>
    </submittedName>
</protein>
<gene>
    <name evidence="1" type="ORF">CARN5_1483</name>
</gene>
<comment type="caution">
    <text evidence="1">The sequence shown here is derived from an EMBL/GenBank/DDBJ whole genome shotgun (WGS) entry which is preliminary data.</text>
</comment>
<dbReference type="AlphaFoldDB" id="E6QCW2"/>
<dbReference type="EMBL" id="CABP01000093">
    <property type="protein sequence ID" value="CBI05038.1"/>
    <property type="molecule type" value="Genomic_DNA"/>
</dbReference>
<accession>E6QCW2</accession>
<evidence type="ECO:0000313" key="1">
    <source>
        <dbReference type="EMBL" id="CBI05038.1"/>
    </source>
</evidence>